<dbReference type="InterPro" id="IPR003959">
    <property type="entry name" value="ATPase_AAA_core"/>
</dbReference>
<dbReference type="InterPro" id="IPR027065">
    <property type="entry name" value="Lon_Prtase"/>
</dbReference>
<dbReference type="Pfam" id="PF22667">
    <property type="entry name" value="Lon_lid"/>
    <property type="match status" value="1"/>
</dbReference>
<evidence type="ECO:0000259" key="18">
    <source>
        <dbReference type="PROSITE" id="PS51786"/>
    </source>
</evidence>
<dbReference type="Gene3D" id="3.40.50.300">
    <property type="entry name" value="P-loop containing nucleotide triphosphate hydrolases"/>
    <property type="match status" value="1"/>
</dbReference>
<evidence type="ECO:0000256" key="13">
    <source>
        <dbReference type="PIRSR" id="PIRSR001174-2"/>
    </source>
</evidence>
<keyword evidence="8 10" id="KW-0346">Stress response</keyword>
<dbReference type="InterPro" id="IPR008268">
    <property type="entry name" value="Peptidase_S16_AS"/>
</dbReference>
<dbReference type="Gene3D" id="3.30.230.10">
    <property type="match status" value="1"/>
</dbReference>
<dbReference type="InterPro" id="IPR054594">
    <property type="entry name" value="Lon_lid"/>
</dbReference>
<dbReference type="HOGENOM" id="CLU_004109_4_3_7"/>
<dbReference type="GO" id="GO:0005524">
    <property type="term" value="F:ATP binding"/>
    <property type="evidence" value="ECO:0007669"/>
    <property type="project" value="UniProtKB-UniRule"/>
</dbReference>
<dbReference type="Gene3D" id="1.20.58.1480">
    <property type="match status" value="1"/>
</dbReference>
<evidence type="ECO:0000256" key="6">
    <source>
        <dbReference type="ARBA" id="ARBA00022825"/>
    </source>
</evidence>
<evidence type="ECO:0000256" key="2">
    <source>
        <dbReference type="ARBA" id="ARBA00022490"/>
    </source>
</evidence>
<dbReference type="OrthoDB" id="9803599at2"/>
<comment type="induction">
    <text evidence="10">By heat shock.</text>
</comment>
<dbReference type="CDD" id="cd19500">
    <property type="entry name" value="RecA-like_Lon"/>
    <property type="match status" value="1"/>
</dbReference>
<name>D0LVB5_HALO1</name>
<dbReference type="SUPFAM" id="SSF54211">
    <property type="entry name" value="Ribosomal protein S5 domain 2-like"/>
    <property type="match status" value="1"/>
</dbReference>
<dbReference type="SMART" id="SM00464">
    <property type="entry name" value="LON"/>
    <property type="match status" value="1"/>
</dbReference>
<keyword evidence="7 10" id="KW-0067">ATP-binding</keyword>
<dbReference type="Proteomes" id="UP000001880">
    <property type="component" value="Chromosome"/>
</dbReference>
<dbReference type="PROSITE" id="PS51786">
    <property type="entry name" value="LON_PROTEOLYTIC"/>
    <property type="match status" value="1"/>
</dbReference>
<dbReference type="Gene3D" id="2.30.130.40">
    <property type="entry name" value="LON domain-like"/>
    <property type="match status" value="1"/>
</dbReference>
<dbReference type="InterPro" id="IPR020568">
    <property type="entry name" value="Ribosomal_Su5_D2-typ_SF"/>
</dbReference>
<evidence type="ECO:0000256" key="7">
    <source>
        <dbReference type="ARBA" id="ARBA00022840"/>
    </source>
</evidence>
<dbReference type="SUPFAM" id="SSF88697">
    <property type="entry name" value="PUA domain-like"/>
    <property type="match status" value="1"/>
</dbReference>
<dbReference type="EC" id="3.4.21.53" evidence="10 11"/>
<protein>
    <recommendedName>
        <fullName evidence="10 11">Lon protease</fullName>
        <ecNumber evidence="10 11">3.4.21.53</ecNumber>
    </recommendedName>
    <alternativeName>
        <fullName evidence="10">ATP-dependent protease La</fullName>
    </alternativeName>
</protein>
<dbReference type="PROSITE" id="PS01046">
    <property type="entry name" value="LON_SER"/>
    <property type="match status" value="1"/>
</dbReference>
<dbReference type="GO" id="GO:0043565">
    <property type="term" value="F:sequence-specific DNA binding"/>
    <property type="evidence" value="ECO:0007669"/>
    <property type="project" value="UniProtKB-UniRule"/>
</dbReference>
<dbReference type="Pfam" id="PF05362">
    <property type="entry name" value="Lon_C"/>
    <property type="match status" value="1"/>
</dbReference>
<evidence type="ECO:0000256" key="12">
    <source>
        <dbReference type="PIRSR" id="PIRSR001174-1"/>
    </source>
</evidence>
<feature type="active site" evidence="10 12">
    <location>
        <position position="690"/>
    </location>
</feature>
<comment type="similarity">
    <text evidence="10 11 14 15">Belongs to the peptidase S16 family.</text>
</comment>
<dbReference type="RefSeq" id="WP_012830068.1">
    <property type="nucleotide sequence ID" value="NC_013440.1"/>
</dbReference>
<dbReference type="GO" id="GO:0004252">
    <property type="term" value="F:serine-type endopeptidase activity"/>
    <property type="evidence" value="ECO:0007669"/>
    <property type="project" value="UniProtKB-UniRule"/>
</dbReference>
<evidence type="ECO:0000256" key="5">
    <source>
        <dbReference type="ARBA" id="ARBA00022801"/>
    </source>
</evidence>
<dbReference type="Gene3D" id="1.10.8.60">
    <property type="match status" value="1"/>
</dbReference>
<dbReference type="Pfam" id="PF02190">
    <property type="entry name" value="LON_substr_bdg"/>
    <property type="match status" value="1"/>
</dbReference>
<dbReference type="InterPro" id="IPR003111">
    <property type="entry name" value="Lon_prtase_N"/>
</dbReference>
<dbReference type="GO" id="GO:0005737">
    <property type="term" value="C:cytoplasm"/>
    <property type="evidence" value="ECO:0007669"/>
    <property type="project" value="UniProtKB-SubCell"/>
</dbReference>
<dbReference type="AlphaFoldDB" id="D0LVB5"/>
<dbReference type="GO" id="GO:0034605">
    <property type="term" value="P:cellular response to heat"/>
    <property type="evidence" value="ECO:0007669"/>
    <property type="project" value="UniProtKB-UniRule"/>
</dbReference>
<comment type="function">
    <text evidence="10">ATP-dependent serine protease that mediates the selective degradation of mutant and abnormal proteins as well as certain short-lived regulatory proteins. Required for cellular homeostasis and for survival from DNA damage and developmental changes induced by stress. Degrades polypeptides processively to yield small peptide fragments that are 5 to 10 amino acids long. Binds to DNA in a double-stranded, site-specific manner.</text>
</comment>
<reference evidence="20 21" key="1">
    <citation type="journal article" date="2010" name="Stand. Genomic Sci.">
        <title>Complete genome sequence of Haliangium ochraceum type strain (SMP-2).</title>
        <authorList>
            <consortium name="US DOE Joint Genome Institute (JGI-PGF)"/>
            <person name="Ivanova N."/>
            <person name="Daum C."/>
            <person name="Lang E."/>
            <person name="Abt B."/>
            <person name="Kopitz M."/>
            <person name="Saunders E."/>
            <person name="Lapidus A."/>
            <person name="Lucas S."/>
            <person name="Glavina Del Rio T."/>
            <person name="Nolan M."/>
            <person name="Tice H."/>
            <person name="Copeland A."/>
            <person name="Cheng J.F."/>
            <person name="Chen F."/>
            <person name="Bruce D."/>
            <person name="Goodwin L."/>
            <person name="Pitluck S."/>
            <person name="Mavromatis K."/>
            <person name="Pati A."/>
            <person name="Mikhailova N."/>
            <person name="Chen A."/>
            <person name="Palaniappan K."/>
            <person name="Land M."/>
            <person name="Hauser L."/>
            <person name="Chang Y.J."/>
            <person name="Jeffries C.D."/>
            <person name="Detter J.C."/>
            <person name="Brettin T."/>
            <person name="Rohde M."/>
            <person name="Goker M."/>
            <person name="Bristow J."/>
            <person name="Markowitz V."/>
            <person name="Eisen J.A."/>
            <person name="Hugenholtz P."/>
            <person name="Kyrpides N.C."/>
            <person name="Klenk H.P."/>
        </authorList>
    </citation>
    <scope>NUCLEOTIDE SEQUENCE [LARGE SCALE GENOMIC DNA]</scope>
    <source>
        <strain evidence="21">DSM 14365 / CIP 107738 / JCM 11303 / AJ 13395 / SMP-2</strain>
    </source>
</reference>
<evidence type="ECO:0000256" key="1">
    <source>
        <dbReference type="ARBA" id="ARBA00004496"/>
    </source>
</evidence>
<dbReference type="NCBIfam" id="NF008053">
    <property type="entry name" value="PRK10787.1"/>
    <property type="match status" value="1"/>
</dbReference>
<dbReference type="InterPro" id="IPR015947">
    <property type="entry name" value="PUA-like_sf"/>
</dbReference>
<dbReference type="SUPFAM" id="SSF52540">
    <property type="entry name" value="P-loop containing nucleoside triphosphate hydrolases"/>
    <property type="match status" value="1"/>
</dbReference>
<evidence type="ECO:0000256" key="16">
    <source>
        <dbReference type="SAM" id="Coils"/>
    </source>
</evidence>
<evidence type="ECO:0000256" key="10">
    <source>
        <dbReference type="HAMAP-Rule" id="MF_01973"/>
    </source>
</evidence>
<keyword evidence="5 10" id="KW-0378">Hydrolase</keyword>
<dbReference type="InterPro" id="IPR027543">
    <property type="entry name" value="Lon_bac"/>
</dbReference>
<evidence type="ECO:0000256" key="3">
    <source>
        <dbReference type="ARBA" id="ARBA00022670"/>
    </source>
</evidence>
<dbReference type="PRINTS" id="PR00830">
    <property type="entry name" value="ENDOLAPTASE"/>
</dbReference>
<comment type="catalytic activity">
    <reaction evidence="9 10 11 14">
        <text>Hydrolysis of proteins in presence of ATP.</text>
        <dbReference type="EC" id="3.4.21.53"/>
    </reaction>
</comment>
<dbReference type="GO" id="GO:0004176">
    <property type="term" value="F:ATP-dependent peptidase activity"/>
    <property type="evidence" value="ECO:0007669"/>
    <property type="project" value="UniProtKB-UniRule"/>
</dbReference>
<accession>D0LVB5</accession>
<dbReference type="InterPro" id="IPR014721">
    <property type="entry name" value="Ribsml_uS5_D2-typ_fold_subgr"/>
</dbReference>
<dbReference type="KEGG" id="hoh:Hoch_4987"/>
<proteinExistence type="evidence at transcript level"/>
<dbReference type="MEROPS" id="S16.001"/>
<evidence type="ECO:0000256" key="17">
    <source>
        <dbReference type="SAM" id="MobiDB-lite"/>
    </source>
</evidence>
<dbReference type="EMBL" id="CP001804">
    <property type="protein sequence ID" value="ACY17476.1"/>
    <property type="molecule type" value="Genomic_DNA"/>
</dbReference>
<feature type="domain" description="Lon N-terminal" evidence="19">
    <location>
        <begin position="19"/>
        <end position="212"/>
    </location>
</feature>
<gene>
    <name evidence="10" type="primary">lon</name>
    <name evidence="20" type="ordered locus">Hoch_4987</name>
</gene>
<evidence type="ECO:0000256" key="14">
    <source>
        <dbReference type="PROSITE-ProRule" id="PRU01122"/>
    </source>
</evidence>
<feature type="domain" description="Lon proteolytic" evidence="18">
    <location>
        <begin position="603"/>
        <end position="784"/>
    </location>
</feature>
<keyword evidence="4 10" id="KW-0547">Nucleotide-binding</keyword>
<dbReference type="Gene3D" id="1.20.5.5270">
    <property type="match status" value="1"/>
</dbReference>
<feature type="region of interest" description="Disordered" evidence="17">
    <location>
        <begin position="802"/>
        <end position="824"/>
    </location>
</feature>
<dbReference type="PIRSF" id="PIRSF001174">
    <property type="entry name" value="Lon_proteas"/>
    <property type="match status" value="1"/>
</dbReference>
<evidence type="ECO:0000259" key="19">
    <source>
        <dbReference type="PROSITE" id="PS51787"/>
    </source>
</evidence>
<dbReference type="InterPro" id="IPR046336">
    <property type="entry name" value="Lon_prtase_N_sf"/>
</dbReference>
<comment type="subcellular location">
    <subcellularLocation>
        <location evidence="1 10 11">Cytoplasm</location>
    </subcellularLocation>
</comment>
<dbReference type="NCBIfam" id="TIGR00763">
    <property type="entry name" value="lon"/>
    <property type="match status" value="1"/>
</dbReference>
<dbReference type="PANTHER" id="PTHR10046">
    <property type="entry name" value="ATP DEPENDENT LON PROTEASE FAMILY MEMBER"/>
    <property type="match status" value="1"/>
</dbReference>
<evidence type="ECO:0000256" key="9">
    <source>
        <dbReference type="ARBA" id="ARBA00050665"/>
    </source>
</evidence>
<dbReference type="InterPro" id="IPR027417">
    <property type="entry name" value="P-loop_NTPase"/>
</dbReference>
<keyword evidence="16" id="KW-0175">Coiled coil</keyword>
<organism evidence="20 21">
    <name type="scientific">Haliangium ochraceum (strain DSM 14365 / JCM 11303 / SMP-2)</name>
    <dbReference type="NCBI Taxonomy" id="502025"/>
    <lineage>
        <taxon>Bacteria</taxon>
        <taxon>Pseudomonadati</taxon>
        <taxon>Myxococcota</taxon>
        <taxon>Polyangia</taxon>
        <taxon>Haliangiales</taxon>
        <taxon>Kofleriaceae</taxon>
        <taxon>Haliangium</taxon>
    </lineage>
</organism>
<dbReference type="GO" id="GO:0016887">
    <property type="term" value="F:ATP hydrolysis activity"/>
    <property type="evidence" value="ECO:0007669"/>
    <property type="project" value="UniProtKB-UniRule"/>
</dbReference>
<evidence type="ECO:0000256" key="11">
    <source>
        <dbReference type="PIRNR" id="PIRNR001174"/>
    </source>
</evidence>
<evidence type="ECO:0000256" key="4">
    <source>
        <dbReference type="ARBA" id="ARBA00022741"/>
    </source>
</evidence>
<keyword evidence="21" id="KW-1185">Reference proteome</keyword>
<feature type="coiled-coil region" evidence="16">
    <location>
        <begin position="245"/>
        <end position="276"/>
    </location>
</feature>
<dbReference type="InterPro" id="IPR004815">
    <property type="entry name" value="Lon_bac/euk-typ"/>
</dbReference>
<keyword evidence="3 10" id="KW-0645">Protease</keyword>
<dbReference type="Pfam" id="PF00004">
    <property type="entry name" value="AAA"/>
    <property type="match status" value="1"/>
</dbReference>
<comment type="subunit">
    <text evidence="10 11">Homohexamer. Organized in a ring with a central cavity.</text>
</comment>
<dbReference type="HAMAP" id="MF_01973">
    <property type="entry name" value="lon_bact"/>
    <property type="match status" value="1"/>
</dbReference>
<dbReference type="FunFam" id="1.20.5.5270:FF:000002">
    <property type="entry name" value="Lon protease homolog"/>
    <property type="match status" value="1"/>
</dbReference>
<feature type="binding site" evidence="10 13">
    <location>
        <begin position="364"/>
        <end position="371"/>
    </location>
    <ligand>
        <name>ATP</name>
        <dbReference type="ChEBI" id="CHEBI:30616"/>
    </ligand>
</feature>
<dbReference type="FunFam" id="3.40.50.300:FF:000021">
    <property type="entry name" value="Lon protease homolog"/>
    <property type="match status" value="1"/>
</dbReference>
<dbReference type="STRING" id="502025.Hoch_4987"/>
<feature type="active site" evidence="10 12">
    <location>
        <position position="733"/>
    </location>
</feature>
<evidence type="ECO:0000256" key="8">
    <source>
        <dbReference type="ARBA" id="ARBA00023016"/>
    </source>
</evidence>
<sequence>MFFKNDKDESDEGTPTRSLPLLPLRDIIVFPHMVVPLFVGREKSINALEEAMEADKELLLAAQKKAKTNDPREDDIFSVGTVGHIIQLLRLPDGTVKVLVEGKQRARILGYEQTSPFFLAEVQEIAEPDERTVEMQALMRSIQTVFENYVKLNKRIPPEFLVSVQTIEDPARLADTIVAQVSLKLKDKQEILETVSPAKRLERLYELMQAEIEILQVEKKIRTRVKKQMEKSQKEYYLNEQMQAIQKELGDRDEFKNELNDLEQKIKQKRMSLEARERCLKEFKKLKMMSPMSAEATVVRNYIDWVLALPWDEKSDDRTDIIEAEKILEADHYGLNKVKERILEYLAVQTLVDRLKGPIICLVGPPGVGKTSLARSIARATGRKFVRQSLGGVRDEAEIRGHRRTYIGALPGKVLQSLKKVGTNNPVFLLDEIDKMSQDFRGDPASALLEVLDPEQNDTFNDHYLDLDYDLSDVMFITTANTWHQIPLPLQDRLEIIELPGYTEWEKIAISNQYLIPKQREANGIQDLEVNFTEESLQTIIHRYTKEAGVRNLERELATCCRKLAKDWLTHKKPKKKAYEVTPELLQSYLGVEKFRANKREEANDIGLANGLAVTSHGGDLLPAEVAVMPGKGKLTLTGKLGDVMQESAQAAMSYIRSRALSLGLTHDFQTKIDGHVHFPEGAIPKDGPSAGITMATAIASALLRIPVRQDLAMTGEITLRGRVLPVGGIKEKILAAHRAEILEVLIPHENEKDLKDIPEKVMEQMTIHPVRHMDEVLKLALAHDDPDSFLVEPTEVIDWRLSGGNDDSTTPPKGTVVDRQSAH</sequence>
<evidence type="ECO:0000313" key="21">
    <source>
        <dbReference type="Proteomes" id="UP000001880"/>
    </source>
</evidence>
<keyword evidence="6 10" id="KW-0720">Serine protease</keyword>
<dbReference type="eggNOG" id="COG0466">
    <property type="taxonomic scope" value="Bacteria"/>
</dbReference>
<keyword evidence="2 10" id="KW-0963">Cytoplasm</keyword>
<dbReference type="PROSITE" id="PS51787">
    <property type="entry name" value="LON_N"/>
    <property type="match status" value="1"/>
</dbReference>
<dbReference type="GO" id="GO:0006515">
    <property type="term" value="P:protein quality control for misfolded or incompletely synthesized proteins"/>
    <property type="evidence" value="ECO:0007669"/>
    <property type="project" value="UniProtKB-UniRule"/>
</dbReference>
<dbReference type="InterPro" id="IPR008269">
    <property type="entry name" value="Lon_proteolytic"/>
</dbReference>
<evidence type="ECO:0000256" key="15">
    <source>
        <dbReference type="RuleBase" id="RU000591"/>
    </source>
</evidence>
<dbReference type="InterPro" id="IPR003593">
    <property type="entry name" value="AAA+_ATPase"/>
</dbReference>
<dbReference type="SMART" id="SM00382">
    <property type="entry name" value="AAA"/>
    <property type="match status" value="1"/>
</dbReference>
<evidence type="ECO:0000313" key="20">
    <source>
        <dbReference type="EMBL" id="ACY17476.1"/>
    </source>
</evidence>